<evidence type="ECO:0000313" key="2">
    <source>
        <dbReference type="EMBL" id="MEU3557955.1"/>
    </source>
</evidence>
<proteinExistence type="predicted"/>
<feature type="compositionally biased region" description="Basic and acidic residues" evidence="1">
    <location>
        <begin position="53"/>
        <end position="63"/>
    </location>
</feature>
<accession>A0ABV2YQE5</accession>
<protein>
    <submittedName>
        <fullName evidence="2">DUF6153 family protein</fullName>
    </submittedName>
</protein>
<dbReference type="EMBL" id="JBEZUR010000076">
    <property type="protein sequence ID" value="MEU3557955.1"/>
    <property type="molecule type" value="Genomic_DNA"/>
</dbReference>
<evidence type="ECO:0000313" key="3">
    <source>
        <dbReference type="Proteomes" id="UP001550850"/>
    </source>
</evidence>
<dbReference type="Pfam" id="PF19650">
    <property type="entry name" value="DUF6153"/>
    <property type="match status" value="1"/>
</dbReference>
<feature type="region of interest" description="Disordered" evidence="1">
    <location>
        <begin position="39"/>
        <end position="114"/>
    </location>
</feature>
<sequence>MITGLGTCHRPTGRLLALLVLAVLAGLFGMHALAPGGGLDRPHTGSHGTAAAHGERVAHRAAETADAAAHQGHGQGSGHLSHADDTCAAAQAASPYTPPPLAGTPAAPSAAAPARPLGVPASALPVRAPPDLAELQLLRI</sequence>
<dbReference type="InterPro" id="IPR046151">
    <property type="entry name" value="DUF6153"/>
</dbReference>
<evidence type="ECO:0000256" key="1">
    <source>
        <dbReference type="SAM" id="MobiDB-lite"/>
    </source>
</evidence>
<name>A0ABV2YQE5_9ACTN</name>
<dbReference type="RefSeq" id="WP_108952513.1">
    <property type="nucleotide sequence ID" value="NZ_BEVZ01000002.1"/>
</dbReference>
<gene>
    <name evidence="2" type="ORF">AB0E65_27660</name>
</gene>
<dbReference type="Proteomes" id="UP001550850">
    <property type="component" value="Unassembled WGS sequence"/>
</dbReference>
<reference evidence="2 3" key="1">
    <citation type="submission" date="2024-06" db="EMBL/GenBank/DDBJ databases">
        <title>The Natural Products Discovery Center: Release of the First 8490 Sequenced Strains for Exploring Actinobacteria Biosynthetic Diversity.</title>
        <authorList>
            <person name="Kalkreuter E."/>
            <person name="Kautsar S.A."/>
            <person name="Yang D."/>
            <person name="Bader C.D."/>
            <person name="Teijaro C.N."/>
            <person name="Fluegel L."/>
            <person name="Davis C.M."/>
            <person name="Simpson J.R."/>
            <person name="Lauterbach L."/>
            <person name="Steele A.D."/>
            <person name="Gui C."/>
            <person name="Meng S."/>
            <person name="Li G."/>
            <person name="Viehrig K."/>
            <person name="Ye F."/>
            <person name="Su P."/>
            <person name="Kiefer A.F."/>
            <person name="Nichols A."/>
            <person name="Cepeda A.J."/>
            <person name="Yan W."/>
            <person name="Fan B."/>
            <person name="Jiang Y."/>
            <person name="Adhikari A."/>
            <person name="Zheng C.-J."/>
            <person name="Schuster L."/>
            <person name="Cowan T.M."/>
            <person name="Smanski M.J."/>
            <person name="Chevrette M.G."/>
            <person name="De Carvalho L.P.S."/>
            <person name="Shen B."/>
        </authorList>
    </citation>
    <scope>NUCLEOTIDE SEQUENCE [LARGE SCALE GENOMIC DNA]</scope>
    <source>
        <strain evidence="2 3">NPDC038104</strain>
    </source>
</reference>
<keyword evidence="3" id="KW-1185">Reference proteome</keyword>
<organism evidence="2 3">
    <name type="scientific">Streptomyces fragilis</name>
    <dbReference type="NCBI Taxonomy" id="67301"/>
    <lineage>
        <taxon>Bacteria</taxon>
        <taxon>Bacillati</taxon>
        <taxon>Actinomycetota</taxon>
        <taxon>Actinomycetes</taxon>
        <taxon>Kitasatosporales</taxon>
        <taxon>Streptomycetaceae</taxon>
        <taxon>Streptomyces</taxon>
    </lineage>
</organism>
<feature type="compositionally biased region" description="Low complexity" evidence="1">
    <location>
        <begin position="103"/>
        <end position="114"/>
    </location>
</feature>
<comment type="caution">
    <text evidence="2">The sequence shown here is derived from an EMBL/GenBank/DDBJ whole genome shotgun (WGS) entry which is preliminary data.</text>
</comment>